<dbReference type="SMART" id="SM00380">
    <property type="entry name" value="AP2"/>
    <property type="match status" value="1"/>
</dbReference>
<dbReference type="PRINTS" id="PR00367">
    <property type="entry name" value="ETHRSPELEMNT"/>
</dbReference>
<evidence type="ECO:0000256" key="4">
    <source>
        <dbReference type="ARBA" id="ARBA00023163"/>
    </source>
</evidence>
<reference evidence="8 9" key="1">
    <citation type="submission" date="2020-04" db="EMBL/GenBank/DDBJ databases">
        <title>Plant Genome Project.</title>
        <authorList>
            <person name="Zhang R.-G."/>
        </authorList>
    </citation>
    <scope>NUCLEOTIDE SEQUENCE [LARGE SCALE GENOMIC DNA]</scope>
    <source>
        <strain evidence="8">YNK0</strain>
        <tissue evidence="8">Leaf</tissue>
    </source>
</reference>
<sequence>MEEATKQQNDLIYTSESDTKGFSSDHQKKCNNKRSLKDGGISSGASATMRYRGVRRRSWGRYAAEIRNPQSKERRWLGTFDTAEEAAFAYDCAARSMRGLKARTNFVYPTSPPHHSTHHFLPPSNFPTPSRPSFCDLTSSHYAASSDCPNPHVGDSSGSRSSSQSLVFLRDFLISSSLKSSSSCSLESPLYEQLPYFSSSSSGPCSLSNPSNSTASHGGNFSDRLAFMNSSMNLPYCTGPVVENLSSTDEMEFFSSEPSNSGLLQEVINGFFPKSSSSKSDSSKYNRESIVAPGSEMFVHPSVEDVTSKIEKDRFGMCFDYQGLPSQCEVLNGGSHLQLLSCCTEVPATFPVISDGMLENNIIHYPELLDIFAVKFQND</sequence>
<accession>A0A834Z3H0</accession>
<evidence type="ECO:0000313" key="8">
    <source>
        <dbReference type="EMBL" id="KAF8399785.1"/>
    </source>
</evidence>
<dbReference type="EMBL" id="JABCRI010000010">
    <property type="protein sequence ID" value="KAF8399785.1"/>
    <property type="molecule type" value="Genomic_DNA"/>
</dbReference>
<dbReference type="GO" id="GO:0003700">
    <property type="term" value="F:DNA-binding transcription factor activity"/>
    <property type="evidence" value="ECO:0007669"/>
    <property type="project" value="InterPro"/>
</dbReference>
<evidence type="ECO:0000256" key="3">
    <source>
        <dbReference type="ARBA" id="ARBA00023125"/>
    </source>
</evidence>
<comment type="caution">
    <text evidence="8">The sequence shown here is derived from an EMBL/GenBank/DDBJ whole genome shotgun (WGS) entry which is preliminary data.</text>
</comment>
<evidence type="ECO:0000313" key="9">
    <source>
        <dbReference type="Proteomes" id="UP000655225"/>
    </source>
</evidence>
<dbReference type="SUPFAM" id="SSF54171">
    <property type="entry name" value="DNA-binding domain"/>
    <property type="match status" value="1"/>
</dbReference>
<evidence type="ECO:0000256" key="5">
    <source>
        <dbReference type="ARBA" id="ARBA00023242"/>
    </source>
</evidence>
<keyword evidence="9" id="KW-1185">Reference proteome</keyword>
<evidence type="ECO:0000256" key="6">
    <source>
        <dbReference type="SAM" id="MobiDB-lite"/>
    </source>
</evidence>
<keyword evidence="2" id="KW-0805">Transcription regulation</keyword>
<feature type="region of interest" description="Disordered" evidence="6">
    <location>
        <begin position="1"/>
        <end position="47"/>
    </location>
</feature>
<dbReference type="PROSITE" id="PS51032">
    <property type="entry name" value="AP2_ERF"/>
    <property type="match status" value="1"/>
</dbReference>
<dbReference type="FunFam" id="3.30.730.10:FF:000001">
    <property type="entry name" value="Ethylene-responsive transcription factor 2"/>
    <property type="match status" value="1"/>
</dbReference>
<keyword evidence="3" id="KW-0238">DNA-binding</keyword>
<keyword evidence="4" id="KW-0804">Transcription</keyword>
<dbReference type="AlphaFoldDB" id="A0A834Z3H0"/>
<protein>
    <recommendedName>
        <fullName evidence="7">AP2/ERF domain-containing protein</fullName>
    </recommendedName>
</protein>
<feature type="domain" description="AP2/ERF" evidence="7">
    <location>
        <begin position="50"/>
        <end position="107"/>
    </location>
</feature>
<dbReference type="GO" id="GO:0003677">
    <property type="term" value="F:DNA binding"/>
    <property type="evidence" value="ECO:0007669"/>
    <property type="project" value="UniProtKB-KW"/>
</dbReference>
<dbReference type="PANTHER" id="PTHR31677">
    <property type="entry name" value="AP2 DOMAIN CLASS TRANSCRIPTION FACTOR"/>
    <property type="match status" value="1"/>
</dbReference>
<evidence type="ECO:0000256" key="2">
    <source>
        <dbReference type="ARBA" id="ARBA00023015"/>
    </source>
</evidence>
<dbReference type="PANTHER" id="PTHR31677:SF146">
    <property type="entry name" value="ETHYLENE-RESPONSIVE TRANSCRIPTION FACTOR ESR2"/>
    <property type="match status" value="1"/>
</dbReference>
<comment type="subcellular location">
    <subcellularLocation>
        <location evidence="1">Nucleus</location>
    </subcellularLocation>
</comment>
<name>A0A834Z3H0_TETSI</name>
<dbReference type="CDD" id="cd00018">
    <property type="entry name" value="AP2"/>
    <property type="match status" value="1"/>
</dbReference>
<dbReference type="Proteomes" id="UP000655225">
    <property type="component" value="Unassembled WGS sequence"/>
</dbReference>
<dbReference type="Pfam" id="PF00847">
    <property type="entry name" value="AP2"/>
    <property type="match status" value="1"/>
</dbReference>
<dbReference type="GO" id="GO:0005634">
    <property type="term" value="C:nucleus"/>
    <property type="evidence" value="ECO:0007669"/>
    <property type="project" value="UniProtKB-SubCell"/>
</dbReference>
<organism evidence="8 9">
    <name type="scientific">Tetracentron sinense</name>
    <name type="common">Spur-leaf</name>
    <dbReference type="NCBI Taxonomy" id="13715"/>
    <lineage>
        <taxon>Eukaryota</taxon>
        <taxon>Viridiplantae</taxon>
        <taxon>Streptophyta</taxon>
        <taxon>Embryophyta</taxon>
        <taxon>Tracheophyta</taxon>
        <taxon>Spermatophyta</taxon>
        <taxon>Magnoliopsida</taxon>
        <taxon>Trochodendrales</taxon>
        <taxon>Trochodendraceae</taxon>
        <taxon>Tetracentron</taxon>
    </lineage>
</organism>
<feature type="compositionally biased region" description="Basic and acidic residues" evidence="6">
    <location>
        <begin position="17"/>
        <end position="28"/>
    </location>
</feature>
<dbReference type="InterPro" id="IPR001471">
    <property type="entry name" value="AP2/ERF_dom"/>
</dbReference>
<feature type="compositionally biased region" description="Polar residues" evidence="6">
    <location>
        <begin position="1"/>
        <end position="16"/>
    </location>
</feature>
<dbReference type="OMA" id="HTRYQFG"/>
<evidence type="ECO:0000256" key="1">
    <source>
        <dbReference type="ARBA" id="ARBA00004123"/>
    </source>
</evidence>
<dbReference type="Gene3D" id="3.30.730.10">
    <property type="entry name" value="AP2/ERF domain"/>
    <property type="match status" value="1"/>
</dbReference>
<dbReference type="InterPro" id="IPR036955">
    <property type="entry name" value="AP2/ERF_dom_sf"/>
</dbReference>
<dbReference type="OrthoDB" id="1902708at2759"/>
<gene>
    <name evidence="8" type="ORF">HHK36_015655</name>
</gene>
<keyword evidence="5" id="KW-0539">Nucleus</keyword>
<dbReference type="InterPro" id="IPR016177">
    <property type="entry name" value="DNA-bd_dom_sf"/>
</dbReference>
<evidence type="ECO:0000259" key="7">
    <source>
        <dbReference type="PROSITE" id="PS51032"/>
    </source>
</evidence>
<proteinExistence type="predicted"/>